<evidence type="ECO:0000256" key="7">
    <source>
        <dbReference type="ARBA" id="ARBA00023170"/>
    </source>
</evidence>
<dbReference type="InterPro" id="IPR005466">
    <property type="entry name" value="P2Y14_rcpt"/>
</dbReference>
<dbReference type="GeneTree" id="ENSGT01110000267255"/>
<comment type="subcellular location">
    <subcellularLocation>
        <location evidence="1">Cell membrane</location>
        <topology evidence="1">Multi-pass membrane protein</topology>
    </subcellularLocation>
</comment>
<feature type="transmembrane region" description="Helical" evidence="11">
    <location>
        <begin position="284"/>
        <end position="305"/>
    </location>
</feature>
<dbReference type="HOGENOM" id="CLU_009579_8_2_1"/>
<dbReference type="GO" id="GO:0005886">
    <property type="term" value="C:plasma membrane"/>
    <property type="evidence" value="ECO:0007669"/>
    <property type="project" value="UniProtKB-SubCell"/>
</dbReference>
<dbReference type="OrthoDB" id="6163051at2759"/>
<dbReference type="KEGG" id="loc:102684353"/>
<dbReference type="PRINTS" id="PR01157">
    <property type="entry name" value="P2YPURNOCPTR"/>
</dbReference>
<proteinExistence type="inferred from homology"/>
<keyword evidence="7 10" id="KW-0675">Receptor</keyword>
<evidence type="ECO:0000256" key="11">
    <source>
        <dbReference type="SAM" id="Phobius"/>
    </source>
</evidence>
<feature type="transmembrane region" description="Helical" evidence="11">
    <location>
        <begin position="197"/>
        <end position="217"/>
    </location>
</feature>
<keyword evidence="14" id="KW-1185">Reference proteome</keyword>
<reference evidence="13" key="2">
    <citation type="submission" date="2025-08" db="UniProtKB">
        <authorList>
            <consortium name="Ensembl"/>
        </authorList>
    </citation>
    <scope>IDENTIFICATION</scope>
</reference>
<dbReference type="PANTHER" id="PTHR24233:SF3">
    <property type="entry name" value="P2Y PURINOCEPTOR 14"/>
    <property type="match status" value="1"/>
</dbReference>
<comment type="similarity">
    <text evidence="10">Belongs to the G-protein coupled receptor 1 family.</text>
</comment>
<evidence type="ECO:0000256" key="5">
    <source>
        <dbReference type="ARBA" id="ARBA00023040"/>
    </source>
</evidence>
<keyword evidence="9 10" id="KW-0807">Transducer</keyword>
<dbReference type="RefSeq" id="XP_006637557.2">
    <property type="nucleotide sequence ID" value="XM_006637494.2"/>
</dbReference>
<dbReference type="PRINTS" id="PR01655">
    <property type="entry name" value="UDPGLUCOSER"/>
</dbReference>
<accession>W5M1K1</accession>
<evidence type="ECO:0000256" key="1">
    <source>
        <dbReference type="ARBA" id="ARBA00004651"/>
    </source>
</evidence>
<dbReference type="PANTHER" id="PTHR24233">
    <property type="entry name" value="P2Y PURINOCEPTOR-RELATED G-PROTEIN COUPLED RECEPTOR"/>
    <property type="match status" value="1"/>
</dbReference>
<evidence type="ECO:0000256" key="2">
    <source>
        <dbReference type="ARBA" id="ARBA00022475"/>
    </source>
</evidence>
<dbReference type="PROSITE" id="PS50262">
    <property type="entry name" value="G_PROTEIN_RECEP_F1_2"/>
    <property type="match status" value="1"/>
</dbReference>
<organism evidence="13 14">
    <name type="scientific">Lepisosteus oculatus</name>
    <name type="common">Spotted gar</name>
    <dbReference type="NCBI Taxonomy" id="7918"/>
    <lineage>
        <taxon>Eukaryota</taxon>
        <taxon>Metazoa</taxon>
        <taxon>Chordata</taxon>
        <taxon>Craniata</taxon>
        <taxon>Vertebrata</taxon>
        <taxon>Euteleostomi</taxon>
        <taxon>Actinopterygii</taxon>
        <taxon>Neopterygii</taxon>
        <taxon>Holostei</taxon>
        <taxon>Semionotiformes</taxon>
        <taxon>Lepisosteidae</taxon>
        <taxon>Lepisosteus</taxon>
    </lineage>
</organism>
<evidence type="ECO:0000256" key="3">
    <source>
        <dbReference type="ARBA" id="ARBA00022692"/>
    </source>
</evidence>
<keyword evidence="8" id="KW-0325">Glycoprotein</keyword>
<evidence type="ECO:0000256" key="9">
    <source>
        <dbReference type="ARBA" id="ARBA00023224"/>
    </source>
</evidence>
<feature type="domain" description="G-protein coupled receptors family 1 profile" evidence="12">
    <location>
        <begin position="42"/>
        <end position="298"/>
    </location>
</feature>
<evidence type="ECO:0000256" key="10">
    <source>
        <dbReference type="RuleBase" id="RU000688"/>
    </source>
</evidence>
<keyword evidence="5 10" id="KW-0297">G-protein coupled receptor</keyword>
<evidence type="ECO:0000256" key="6">
    <source>
        <dbReference type="ARBA" id="ARBA00023136"/>
    </source>
</evidence>
<feature type="transmembrane region" description="Helical" evidence="11">
    <location>
        <begin position="29"/>
        <end position="50"/>
    </location>
</feature>
<protein>
    <submittedName>
        <fullName evidence="13">Purinergic receptor P2Y14</fullName>
    </submittedName>
</protein>
<sequence length="332" mass="38098">MADMDSDNLTNLNSNVTDFSSAFIKTALPVFYCLIFAGGLILNCLAALIFFRIPSNTSFIIYLKNIVVADLLMTLTFPFKIVNDFGSGGWRMRVIVCRYTAVVFYMNMYVGITFLGLISLERYLKIVRSSGASVMQNVTYARVICAATWCLLIFFNLPNSILTSKEATEETSWHCIRLKTELGVQWHKVTNYFSVSIFWAVFLLMGFCYASITKKIYDSYQKCRRDRTETRKKSNRNIFSILVVFFICFVPYHACRISYTLSQTAGSFSAQSKFVLFHLKESTLMLSALNVCLDPVIYFLMCKLFRELLLERFSEKSTEMRRKSVSYSATTV</sequence>
<dbReference type="eggNOG" id="ENOG502R537">
    <property type="taxonomic scope" value="Eukaryota"/>
</dbReference>
<evidence type="ECO:0000259" key="12">
    <source>
        <dbReference type="PROSITE" id="PS50262"/>
    </source>
</evidence>
<dbReference type="InterPro" id="IPR017452">
    <property type="entry name" value="GPCR_Rhodpsn_7TM"/>
</dbReference>
<dbReference type="EMBL" id="AHAT01022480">
    <property type="status" value="NOT_ANNOTATED_CDS"/>
    <property type="molecule type" value="Genomic_DNA"/>
</dbReference>
<feature type="transmembrane region" description="Helical" evidence="11">
    <location>
        <begin position="62"/>
        <end position="79"/>
    </location>
</feature>
<keyword evidence="3 10" id="KW-0812">Transmembrane</keyword>
<feature type="transmembrane region" description="Helical" evidence="11">
    <location>
        <begin position="238"/>
        <end position="259"/>
    </location>
</feature>
<dbReference type="InParanoid" id="W5M1K1"/>
<dbReference type="GO" id="GO:0045028">
    <property type="term" value="F:G protein-coupled purinergic nucleotide receptor activity"/>
    <property type="evidence" value="ECO:0000318"/>
    <property type="project" value="GO_Central"/>
</dbReference>
<dbReference type="GeneID" id="102684353"/>
<evidence type="ECO:0000313" key="13">
    <source>
        <dbReference type="Ensembl" id="ENSLOCP00000002259.1"/>
    </source>
</evidence>
<feature type="transmembrane region" description="Helical" evidence="11">
    <location>
        <begin position="99"/>
        <end position="118"/>
    </location>
</feature>
<name>W5M1K1_LEPOC</name>
<evidence type="ECO:0000256" key="8">
    <source>
        <dbReference type="ARBA" id="ARBA00023180"/>
    </source>
</evidence>
<evidence type="ECO:0000256" key="4">
    <source>
        <dbReference type="ARBA" id="ARBA00022989"/>
    </source>
</evidence>
<dbReference type="Ensembl" id="ENSLOCT00000002264.1">
    <property type="protein sequence ID" value="ENSLOCP00000002259.1"/>
    <property type="gene ID" value="ENSLOCG00000001955.1"/>
</dbReference>
<keyword evidence="4 11" id="KW-1133">Transmembrane helix</keyword>
<dbReference type="Proteomes" id="UP000018468">
    <property type="component" value="Linkage group LG14"/>
</dbReference>
<keyword evidence="6 11" id="KW-0472">Membrane</keyword>
<dbReference type="InterPro" id="IPR000276">
    <property type="entry name" value="GPCR_Rhodpsn"/>
</dbReference>
<dbReference type="SUPFAM" id="SSF81321">
    <property type="entry name" value="Family A G protein-coupled receptor-like"/>
    <property type="match status" value="1"/>
</dbReference>
<dbReference type="PROSITE" id="PS00237">
    <property type="entry name" value="G_PROTEIN_RECEP_F1_1"/>
    <property type="match status" value="1"/>
</dbReference>
<feature type="transmembrane region" description="Helical" evidence="11">
    <location>
        <begin position="139"/>
        <end position="157"/>
    </location>
</feature>
<dbReference type="Gene3D" id="1.20.1070.10">
    <property type="entry name" value="Rhodopsin 7-helix transmembrane proteins"/>
    <property type="match status" value="1"/>
</dbReference>
<dbReference type="OMA" id="FVHTVNY"/>
<dbReference type="AlphaFoldDB" id="W5M1K1"/>
<reference evidence="14" key="1">
    <citation type="submission" date="2011-12" db="EMBL/GenBank/DDBJ databases">
        <title>The Draft Genome of Lepisosteus oculatus.</title>
        <authorList>
            <consortium name="The Broad Institute Genome Assembly &amp; Analysis Group"/>
            <consortium name="Computational R&amp;D Group"/>
            <consortium name="and Sequencing Platform"/>
            <person name="Di Palma F."/>
            <person name="Alfoldi J."/>
            <person name="Johnson J."/>
            <person name="Berlin A."/>
            <person name="Gnerre S."/>
            <person name="Jaffe D."/>
            <person name="MacCallum I."/>
            <person name="Young S."/>
            <person name="Walker B.J."/>
            <person name="Lander E.S."/>
            <person name="Lindblad-Toh K."/>
        </authorList>
    </citation>
    <scope>NUCLEOTIDE SEQUENCE [LARGE SCALE GENOMIC DNA]</scope>
</reference>
<dbReference type="FunFam" id="1.20.1070.10:FF:000049">
    <property type="entry name" value="G-protein coupled receptor 87"/>
    <property type="match status" value="1"/>
</dbReference>
<keyword evidence="2" id="KW-1003">Cell membrane</keyword>
<dbReference type="Bgee" id="ENSLOCG00000001955">
    <property type="expression patterns" value="Expressed in pharyngeal gill and 10 other cell types or tissues"/>
</dbReference>
<dbReference type="FunCoup" id="W5M1K1">
    <property type="interactions" value="143"/>
</dbReference>
<dbReference type="GO" id="GO:0007186">
    <property type="term" value="P:G protein-coupled receptor signaling pathway"/>
    <property type="evidence" value="ECO:0000318"/>
    <property type="project" value="GO_Central"/>
</dbReference>
<dbReference type="Pfam" id="PF00001">
    <property type="entry name" value="7tm_1"/>
    <property type="match status" value="1"/>
</dbReference>
<dbReference type="PRINTS" id="PR00237">
    <property type="entry name" value="GPCRRHODOPSN"/>
</dbReference>
<evidence type="ECO:0000313" key="14">
    <source>
        <dbReference type="Proteomes" id="UP000018468"/>
    </source>
</evidence>
<reference evidence="13" key="3">
    <citation type="submission" date="2025-09" db="UniProtKB">
        <authorList>
            <consortium name="Ensembl"/>
        </authorList>
    </citation>
    <scope>IDENTIFICATION</scope>
</reference>